<dbReference type="EMBL" id="CADIKF010000050">
    <property type="protein sequence ID" value="CAB3767206.1"/>
    <property type="molecule type" value="Genomic_DNA"/>
</dbReference>
<dbReference type="Gene3D" id="3.30.310.170">
    <property type="entry name" value="Outer membrane protein assembly factor BamC"/>
    <property type="match status" value="1"/>
</dbReference>
<feature type="signal peptide" evidence="2">
    <location>
        <begin position="1"/>
        <end position="21"/>
    </location>
</feature>
<organism evidence="3 4">
    <name type="scientific">Paraburkholderia solisilvae</name>
    <dbReference type="NCBI Taxonomy" id="624376"/>
    <lineage>
        <taxon>Bacteria</taxon>
        <taxon>Pseudomonadati</taxon>
        <taxon>Pseudomonadota</taxon>
        <taxon>Betaproteobacteria</taxon>
        <taxon>Burkholderiales</taxon>
        <taxon>Burkholderiaceae</taxon>
        <taxon>Paraburkholderia</taxon>
    </lineage>
</organism>
<proteinExistence type="predicted"/>
<dbReference type="PROSITE" id="PS51257">
    <property type="entry name" value="PROKAR_LIPOPROTEIN"/>
    <property type="match status" value="1"/>
</dbReference>
<dbReference type="Proteomes" id="UP000494329">
    <property type="component" value="Unassembled WGS sequence"/>
</dbReference>
<reference evidence="3 4" key="1">
    <citation type="submission" date="2020-04" db="EMBL/GenBank/DDBJ databases">
        <authorList>
            <person name="De Canck E."/>
        </authorList>
    </citation>
    <scope>NUCLEOTIDE SEQUENCE [LARGE SCALE GENOMIC DNA]</scope>
    <source>
        <strain evidence="3 4">LMG 29739</strain>
    </source>
</reference>
<gene>
    <name evidence="3" type="ORF">LMG29739_05023</name>
</gene>
<dbReference type="InterPro" id="IPR042268">
    <property type="entry name" value="BamC_C"/>
</dbReference>
<evidence type="ECO:0008006" key="5">
    <source>
        <dbReference type="Google" id="ProtNLM"/>
    </source>
</evidence>
<name>A0A6J5EPR5_9BURK</name>
<dbReference type="Pfam" id="PF06804">
    <property type="entry name" value="Lipoprotein_18"/>
    <property type="match status" value="2"/>
</dbReference>
<feature type="compositionally biased region" description="Polar residues" evidence="1">
    <location>
        <begin position="64"/>
        <end position="80"/>
    </location>
</feature>
<evidence type="ECO:0000313" key="3">
    <source>
        <dbReference type="EMBL" id="CAB3767206.1"/>
    </source>
</evidence>
<sequence length="424" mass="45643">MTDLRFTTRFAALLMAGGLVAGCGTSSPTKIDYKSDQKSKEVSLAVPPNMIDETADQRSLPPQGGQTSFSTLQQVQSSAPPETAVVPQVTGMHIQRDGTESWLVVDSEAPDQVWAQVRRFWQEQGFLLVVDDRKRSVMETDWNETHPAINDGLIRNTLSKAMGNSYVTAERNKYRTRLEPAPNGGTYVFVSQKGLSEQLSGANNDSSTWVPKPNDPALEAEYLKRLMASLVQAQARQQASGTTGGGELQNVALSPAGAQTAPNAAAGSTAAGPAGANAAAAATAAQNVSLAAQTPPASKATDSSAGASAQFSSTELTLGEPYDRAWLRVGLALDRSNFTVDDRDRTRGLYFVRYVDPKDMTSAEQGFWSQIFHGRKEKVAKQYRVNVRAITPNQTRVAVIDDKGTIDSSPQAKQIMSLMVDQLQ</sequence>
<accession>A0A6J5EPR5</accession>
<dbReference type="AlphaFoldDB" id="A0A6J5EPR5"/>
<keyword evidence="4" id="KW-1185">Reference proteome</keyword>
<evidence type="ECO:0000256" key="2">
    <source>
        <dbReference type="SAM" id="SignalP"/>
    </source>
</evidence>
<feature type="region of interest" description="Disordered" evidence="1">
    <location>
        <begin position="54"/>
        <end position="81"/>
    </location>
</feature>
<dbReference type="InterPro" id="IPR010653">
    <property type="entry name" value="NlpB/DapX"/>
</dbReference>
<evidence type="ECO:0000256" key="1">
    <source>
        <dbReference type="SAM" id="MobiDB-lite"/>
    </source>
</evidence>
<evidence type="ECO:0000313" key="4">
    <source>
        <dbReference type="Proteomes" id="UP000494329"/>
    </source>
</evidence>
<protein>
    <recommendedName>
        <fullName evidence="5">Outer membrane protein assembly factor BamC</fullName>
    </recommendedName>
</protein>
<keyword evidence="2" id="KW-0732">Signal</keyword>
<feature type="chain" id="PRO_5027009664" description="Outer membrane protein assembly factor BamC" evidence="2">
    <location>
        <begin position="22"/>
        <end position="424"/>
    </location>
</feature>
<dbReference type="RefSeq" id="WP_175114168.1">
    <property type="nucleotide sequence ID" value="NZ_CADIKF010000050.1"/>
</dbReference>